<dbReference type="EMBL" id="CP126084">
    <property type="protein sequence ID" value="WHX50166.1"/>
    <property type="molecule type" value="Genomic_DNA"/>
</dbReference>
<gene>
    <name evidence="1" type="ORF">QNH46_05740</name>
</gene>
<sequence length="205" mass="24034">MSLHWDKKIAGIILAQREREELYEETEELSELAWLEMVKSGEVRFENHTIGMEKQSLFDRQLEIMLPRHLSSVPKGELGREGTAHNRDQYLFINEQEQLSCGLLWMQRSEMEIDLEFLKDCMMIESKGKKPEIRLFELESDALKQLNIETFDSLIPIENGHVYQLVFLGMFDNRVLIGSFQFKADQATLWRPLSTAIIQTIRLNK</sequence>
<reference evidence="1" key="1">
    <citation type="submission" date="2023-05" db="EMBL/GenBank/DDBJ databases">
        <title>Comparative genomics of Bacillaceae isolates and their secondary metabolite potential.</title>
        <authorList>
            <person name="Song L."/>
            <person name="Nielsen L.J."/>
            <person name="Mohite O."/>
            <person name="Xu X."/>
            <person name="Weber T."/>
            <person name="Kovacs A.T."/>
        </authorList>
    </citation>
    <scope>NUCLEOTIDE SEQUENCE</scope>
    <source>
        <strain evidence="1">B2_4</strain>
    </source>
</reference>
<proteinExistence type="predicted"/>
<accession>A0AA95I6A1</accession>
<name>A0AA95I6A1_9BACL</name>
<evidence type="ECO:0000313" key="1">
    <source>
        <dbReference type="EMBL" id="WHX50166.1"/>
    </source>
</evidence>
<organism evidence="1 2">
    <name type="scientific">Paenibacillus woosongensis</name>
    <dbReference type="NCBI Taxonomy" id="307580"/>
    <lineage>
        <taxon>Bacteria</taxon>
        <taxon>Bacillati</taxon>
        <taxon>Bacillota</taxon>
        <taxon>Bacilli</taxon>
        <taxon>Bacillales</taxon>
        <taxon>Paenibacillaceae</taxon>
        <taxon>Paenibacillus</taxon>
    </lineage>
</organism>
<protein>
    <submittedName>
        <fullName evidence="1">Uncharacterized protein</fullName>
    </submittedName>
</protein>
<dbReference type="RefSeq" id="WP_283927251.1">
    <property type="nucleotide sequence ID" value="NZ_CP126084.1"/>
</dbReference>
<dbReference type="Proteomes" id="UP001177943">
    <property type="component" value="Chromosome"/>
</dbReference>
<evidence type="ECO:0000313" key="2">
    <source>
        <dbReference type="Proteomes" id="UP001177943"/>
    </source>
</evidence>
<dbReference type="AlphaFoldDB" id="A0AA95I6A1"/>
<dbReference type="KEGG" id="pwn:QNH46_05740"/>